<protein>
    <submittedName>
        <fullName evidence="1">Uncharacterized protein</fullName>
    </submittedName>
</protein>
<organism evidence="1 2">
    <name type="scientific">Hypoxylon rubiginosum</name>
    <dbReference type="NCBI Taxonomy" id="110542"/>
    <lineage>
        <taxon>Eukaryota</taxon>
        <taxon>Fungi</taxon>
        <taxon>Dikarya</taxon>
        <taxon>Ascomycota</taxon>
        <taxon>Pezizomycotina</taxon>
        <taxon>Sordariomycetes</taxon>
        <taxon>Xylariomycetidae</taxon>
        <taxon>Xylariales</taxon>
        <taxon>Hypoxylaceae</taxon>
        <taxon>Hypoxylon</taxon>
    </lineage>
</organism>
<dbReference type="Proteomes" id="UP001497700">
    <property type="component" value="Unassembled WGS sequence"/>
</dbReference>
<proteinExistence type="predicted"/>
<comment type="caution">
    <text evidence="1">The sequence shown here is derived from an EMBL/GenBank/DDBJ whole genome shotgun (WGS) entry which is preliminary data.</text>
</comment>
<reference evidence="1 2" key="1">
    <citation type="journal article" date="2022" name="New Phytol.">
        <title>Ecological generalism drives hyperdiversity of secondary metabolite gene clusters in xylarialean endophytes.</title>
        <authorList>
            <person name="Franco M.E.E."/>
            <person name="Wisecaver J.H."/>
            <person name="Arnold A.E."/>
            <person name="Ju Y.M."/>
            <person name="Slot J.C."/>
            <person name="Ahrendt S."/>
            <person name="Moore L.P."/>
            <person name="Eastman K.E."/>
            <person name="Scott K."/>
            <person name="Konkel Z."/>
            <person name="Mondo S.J."/>
            <person name="Kuo A."/>
            <person name="Hayes R.D."/>
            <person name="Haridas S."/>
            <person name="Andreopoulos B."/>
            <person name="Riley R."/>
            <person name="LaButti K."/>
            <person name="Pangilinan J."/>
            <person name="Lipzen A."/>
            <person name="Amirebrahimi M."/>
            <person name="Yan J."/>
            <person name="Adam C."/>
            <person name="Keymanesh K."/>
            <person name="Ng V."/>
            <person name="Louie K."/>
            <person name="Northen T."/>
            <person name="Drula E."/>
            <person name="Henrissat B."/>
            <person name="Hsieh H.M."/>
            <person name="Youens-Clark K."/>
            <person name="Lutzoni F."/>
            <person name="Miadlikowska J."/>
            <person name="Eastwood D.C."/>
            <person name="Hamelin R.C."/>
            <person name="Grigoriev I.V."/>
            <person name="U'Ren J.M."/>
        </authorList>
    </citation>
    <scope>NUCLEOTIDE SEQUENCE [LARGE SCALE GENOMIC DNA]</scope>
    <source>
        <strain evidence="1 2">CBS 119005</strain>
    </source>
</reference>
<accession>A0ACB9Z825</accession>
<evidence type="ECO:0000313" key="2">
    <source>
        <dbReference type="Proteomes" id="UP001497700"/>
    </source>
</evidence>
<gene>
    <name evidence="1" type="ORF">F4820DRAFT_467060</name>
</gene>
<sequence length="259" mass="29061">MAQRNLDRISNNIQKMSIEGLRELVLEVCEESALMRGRVINCLDGLDRCQDDSQRSNAQSRATAARNEAWKKAKLAEHKQQLQRSLACIKEAELALEPALKEIMKMKLVSSTQTQPQPSFQMSAAHQSTYTGQYPAPPPAPWPPMVTTTPGMIRIIPATQGGIIEQPTDLLCKNCNTWYHLAANHSMACRYHSGTIRLDQTADVWNKKDVKDPMDTPEARWLYPGGFKYDCCGQDLVERPGRVKGCVTSYHIPAFMSNI</sequence>
<name>A0ACB9Z825_9PEZI</name>
<dbReference type="EMBL" id="MU393442">
    <property type="protein sequence ID" value="KAI4867924.1"/>
    <property type="molecule type" value="Genomic_DNA"/>
</dbReference>
<keyword evidence="2" id="KW-1185">Reference proteome</keyword>
<evidence type="ECO:0000313" key="1">
    <source>
        <dbReference type="EMBL" id="KAI4867924.1"/>
    </source>
</evidence>